<feature type="region of interest" description="Disordered" evidence="2">
    <location>
        <begin position="412"/>
        <end position="602"/>
    </location>
</feature>
<evidence type="ECO:0000313" key="3">
    <source>
        <dbReference type="EMBL" id="THV05339.1"/>
    </source>
</evidence>
<accession>A0A4S8MRU7</accession>
<keyword evidence="4" id="KW-1185">Reference proteome</keyword>
<sequence length="1091" mass="120785">DDASDASTEEEEDQNYDELDATEEEDQNDTPPSTPKLRRGYNLGEHLEKELGKLDTKARRLRMAELRSLDKLSLQIEENKARNRSLIDGLNLQAAMDNLTELMSHGQGKGKGKGKKGQGKGKMQGKGKGKEKEIRRSSRVKKIVQEDEEEGEEEGEEEDEDVVQEKPDSKGKGKAKEVVSEDEAESEEEEVKKKGRKEKQKGKEEKKEKSKPVPPPSGHKMFIELPLSPRHARLRPRPRPLFRPEPPVPAHSQGAVQDGSLPKTPTEATAPSGDAMDVDLPEYLVNLPRPIKTAPLLDDLRSLIIKLPLSVPEAGKESPWVQFEGDAWAIIPPSEDAWEQWNGILDTCLQVLPGQSLEDFEEKTVLRGPNGTAALYRALVYVSDHVVFDPDMLEGKLKRVITAIEKKCPDIRRQDVHPVTPPPPISDPLPASDAANPPPPLSPTRPATRPVQSEVEQPAPSQSPPPSTRLAHSEDEQPAPSQLPPPSTLPAQSKDEQPVLSQLPPPSTPPAQSKDEQPVPPQPPLPSTPPVQSEDEQAAPSQPPPPSTRPAQSADEQLVLSQPPIAVLPPASPHPTLAVADSAPPTPGSSKRPFSPEKASFSSKVPSWLSTMKTYLLQDLEAKEGAWKPAWEGAVESLVSLEASYRFQDSRKSLPTGSRPNAIHAWVKNARKDHLPRVKNINLFRGGIKILNQGAKRALEIPKRGLQGAKSGDGEGYNSQMRTTCSLDQNARNSVKAGNSMKEGLNAWAQRVLTSKSTTAGLCANPEVKYNKSGEVEKTNEADRMYIKRISWGESDSKDSKMSREIEKCFCYITLEKNNVFMRVLFQDIIPANGIIVDRFQKNASVSYLRRQTNGKPYFTTPIGEAWTLLSDCLLLMVNIKYFLPASGVSHELSPTSLYWAVPASMTNIVSNTATAEDDVKLKVLQEEPPTKSSLNFKISSSSSQHQVVKSHPSIQRHRKAIKACLEVGRLVEQRKRVKATGIERKLKSFKAIYQQRVYQPSNVIQAERMQRWTGLTGGARREQKTQGSNTMGRNRMEDDNEDMECLENAGATADNKEEHCMKIKTTKENPYRLQNLYAARSSEQCGRNRG</sequence>
<feature type="compositionally biased region" description="Low complexity" evidence="2">
    <location>
        <begin position="444"/>
        <end position="460"/>
    </location>
</feature>
<feature type="region of interest" description="Disordered" evidence="2">
    <location>
        <begin position="1"/>
        <end position="44"/>
    </location>
</feature>
<dbReference type="Proteomes" id="UP000297245">
    <property type="component" value="Unassembled WGS sequence"/>
</dbReference>
<keyword evidence="1" id="KW-0945">Host-virus interaction</keyword>
<protein>
    <submittedName>
        <fullName evidence="3">Uncharacterized protein</fullName>
    </submittedName>
</protein>
<dbReference type="AlphaFoldDB" id="A0A4S8MRU7"/>
<feature type="compositionally biased region" description="Acidic residues" evidence="2">
    <location>
        <begin position="1"/>
        <end position="28"/>
    </location>
</feature>
<dbReference type="PANTHER" id="PTHR13037:SF24">
    <property type="entry name" value="POLYCOMB PROTEIN PCL-RELATED"/>
    <property type="match status" value="1"/>
</dbReference>
<feature type="compositionally biased region" description="Acidic residues" evidence="2">
    <location>
        <begin position="146"/>
        <end position="162"/>
    </location>
</feature>
<evidence type="ECO:0000256" key="1">
    <source>
        <dbReference type="ARBA" id="ARBA00022581"/>
    </source>
</evidence>
<name>A0A4S8MRU7_DENBC</name>
<feature type="compositionally biased region" description="Basic residues" evidence="2">
    <location>
        <begin position="108"/>
        <end position="127"/>
    </location>
</feature>
<dbReference type="EMBL" id="ML179049">
    <property type="protein sequence ID" value="THV05339.1"/>
    <property type="molecule type" value="Genomic_DNA"/>
</dbReference>
<feature type="region of interest" description="Disordered" evidence="2">
    <location>
        <begin position="101"/>
        <end position="275"/>
    </location>
</feature>
<feature type="compositionally biased region" description="Basic and acidic residues" evidence="2">
    <location>
        <begin position="201"/>
        <end position="211"/>
    </location>
</feature>
<organism evidence="3 4">
    <name type="scientific">Dendrothele bispora (strain CBS 962.96)</name>
    <dbReference type="NCBI Taxonomy" id="1314807"/>
    <lineage>
        <taxon>Eukaryota</taxon>
        <taxon>Fungi</taxon>
        <taxon>Dikarya</taxon>
        <taxon>Basidiomycota</taxon>
        <taxon>Agaricomycotina</taxon>
        <taxon>Agaricomycetes</taxon>
        <taxon>Agaricomycetidae</taxon>
        <taxon>Agaricales</taxon>
        <taxon>Agaricales incertae sedis</taxon>
        <taxon>Dendrothele</taxon>
    </lineage>
</organism>
<feature type="non-terminal residue" evidence="3">
    <location>
        <position position="1"/>
    </location>
</feature>
<feature type="compositionally biased region" description="Basic and acidic residues" evidence="2">
    <location>
        <begin position="163"/>
        <end position="179"/>
    </location>
</feature>
<proteinExistence type="predicted"/>
<feature type="region of interest" description="Disordered" evidence="2">
    <location>
        <begin position="1016"/>
        <end position="1037"/>
    </location>
</feature>
<gene>
    <name evidence="3" type="ORF">K435DRAFT_790165</name>
</gene>
<feature type="compositionally biased region" description="Acidic residues" evidence="2">
    <location>
        <begin position="180"/>
        <end position="189"/>
    </location>
</feature>
<dbReference type="PANTHER" id="PTHR13037">
    <property type="entry name" value="FORMIN"/>
    <property type="match status" value="1"/>
</dbReference>
<reference evidence="3 4" key="1">
    <citation type="journal article" date="2019" name="Nat. Ecol. Evol.">
        <title>Megaphylogeny resolves global patterns of mushroom evolution.</title>
        <authorList>
            <person name="Varga T."/>
            <person name="Krizsan K."/>
            <person name="Foldi C."/>
            <person name="Dima B."/>
            <person name="Sanchez-Garcia M."/>
            <person name="Sanchez-Ramirez S."/>
            <person name="Szollosi G.J."/>
            <person name="Szarkandi J.G."/>
            <person name="Papp V."/>
            <person name="Albert L."/>
            <person name="Andreopoulos W."/>
            <person name="Angelini C."/>
            <person name="Antonin V."/>
            <person name="Barry K.W."/>
            <person name="Bougher N.L."/>
            <person name="Buchanan P."/>
            <person name="Buyck B."/>
            <person name="Bense V."/>
            <person name="Catcheside P."/>
            <person name="Chovatia M."/>
            <person name="Cooper J."/>
            <person name="Damon W."/>
            <person name="Desjardin D."/>
            <person name="Finy P."/>
            <person name="Geml J."/>
            <person name="Haridas S."/>
            <person name="Hughes K."/>
            <person name="Justo A."/>
            <person name="Karasinski D."/>
            <person name="Kautmanova I."/>
            <person name="Kiss B."/>
            <person name="Kocsube S."/>
            <person name="Kotiranta H."/>
            <person name="LaButti K.M."/>
            <person name="Lechner B.E."/>
            <person name="Liimatainen K."/>
            <person name="Lipzen A."/>
            <person name="Lukacs Z."/>
            <person name="Mihaltcheva S."/>
            <person name="Morgado L.N."/>
            <person name="Niskanen T."/>
            <person name="Noordeloos M.E."/>
            <person name="Ohm R.A."/>
            <person name="Ortiz-Santana B."/>
            <person name="Ovrebo C."/>
            <person name="Racz N."/>
            <person name="Riley R."/>
            <person name="Savchenko A."/>
            <person name="Shiryaev A."/>
            <person name="Soop K."/>
            <person name="Spirin V."/>
            <person name="Szebenyi C."/>
            <person name="Tomsovsky M."/>
            <person name="Tulloss R.E."/>
            <person name="Uehling J."/>
            <person name="Grigoriev I.V."/>
            <person name="Vagvolgyi C."/>
            <person name="Papp T."/>
            <person name="Martin F.M."/>
            <person name="Miettinen O."/>
            <person name="Hibbett D.S."/>
            <person name="Nagy L.G."/>
        </authorList>
    </citation>
    <scope>NUCLEOTIDE SEQUENCE [LARGE SCALE GENOMIC DNA]</scope>
    <source>
        <strain evidence="3 4">CBS 962.96</strain>
    </source>
</reference>
<feature type="compositionally biased region" description="Basic residues" evidence="2">
    <location>
        <begin position="230"/>
        <end position="240"/>
    </location>
</feature>
<feature type="compositionally biased region" description="Pro residues" evidence="2">
    <location>
        <begin position="518"/>
        <end position="529"/>
    </location>
</feature>
<evidence type="ECO:0000313" key="4">
    <source>
        <dbReference type="Proteomes" id="UP000297245"/>
    </source>
</evidence>
<evidence type="ECO:0000256" key="2">
    <source>
        <dbReference type="SAM" id="MobiDB-lite"/>
    </source>
</evidence>